<protein>
    <submittedName>
        <fullName evidence="1">Uncharacterized protein</fullName>
    </submittedName>
</protein>
<dbReference type="Gramene" id="mRNA:HanXRQr2_Chr02g0074581">
    <property type="protein sequence ID" value="mRNA:HanXRQr2_Chr02g0074581"/>
    <property type="gene ID" value="HanXRQr2_Chr02g0074581"/>
</dbReference>
<gene>
    <name evidence="1" type="ORF">HanXRQr2_Chr02g0074581</name>
</gene>
<reference evidence="1" key="1">
    <citation type="journal article" date="2017" name="Nature">
        <title>The sunflower genome provides insights into oil metabolism, flowering and Asterid evolution.</title>
        <authorList>
            <person name="Badouin H."/>
            <person name="Gouzy J."/>
            <person name="Grassa C.J."/>
            <person name="Murat F."/>
            <person name="Staton S.E."/>
            <person name="Cottret L."/>
            <person name="Lelandais-Briere C."/>
            <person name="Owens G.L."/>
            <person name="Carrere S."/>
            <person name="Mayjonade B."/>
            <person name="Legrand L."/>
            <person name="Gill N."/>
            <person name="Kane N.C."/>
            <person name="Bowers J.E."/>
            <person name="Hubner S."/>
            <person name="Bellec A."/>
            <person name="Berard A."/>
            <person name="Berges H."/>
            <person name="Blanchet N."/>
            <person name="Boniface M.C."/>
            <person name="Brunel D."/>
            <person name="Catrice O."/>
            <person name="Chaidir N."/>
            <person name="Claudel C."/>
            <person name="Donnadieu C."/>
            <person name="Faraut T."/>
            <person name="Fievet G."/>
            <person name="Helmstetter N."/>
            <person name="King M."/>
            <person name="Knapp S.J."/>
            <person name="Lai Z."/>
            <person name="Le Paslier M.C."/>
            <person name="Lippi Y."/>
            <person name="Lorenzon L."/>
            <person name="Mandel J.R."/>
            <person name="Marage G."/>
            <person name="Marchand G."/>
            <person name="Marquand E."/>
            <person name="Bret-Mestries E."/>
            <person name="Morien E."/>
            <person name="Nambeesan S."/>
            <person name="Nguyen T."/>
            <person name="Pegot-Espagnet P."/>
            <person name="Pouilly N."/>
            <person name="Raftis F."/>
            <person name="Sallet E."/>
            <person name="Schiex T."/>
            <person name="Thomas J."/>
            <person name="Vandecasteele C."/>
            <person name="Vares D."/>
            <person name="Vear F."/>
            <person name="Vautrin S."/>
            <person name="Crespi M."/>
            <person name="Mangin B."/>
            <person name="Burke J.M."/>
            <person name="Salse J."/>
            <person name="Munos S."/>
            <person name="Vincourt P."/>
            <person name="Rieseberg L.H."/>
            <person name="Langlade N.B."/>
        </authorList>
    </citation>
    <scope>NUCLEOTIDE SEQUENCE</scope>
    <source>
        <tissue evidence="1">Leaves</tissue>
    </source>
</reference>
<evidence type="ECO:0000313" key="1">
    <source>
        <dbReference type="EMBL" id="KAF5819168.1"/>
    </source>
</evidence>
<reference evidence="1" key="2">
    <citation type="submission" date="2020-06" db="EMBL/GenBank/DDBJ databases">
        <title>Helianthus annuus Genome sequencing and assembly Release 2.</title>
        <authorList>
            <person name="Gouzy J."/>
            <person name="Langlade N."/>
            <person name="Munos S."/>
        </authorList>
    </citation>
    <scope>NUCLEOTIDE SEQUENCE</scope>
    <source>
        <tissue evidence="1">Leaves</tissue>
    </source>
</reference>
<keyword evidence="2" id="KW-1185">Reference proteome</keyword>
<evidence type="ECO:0000313" key="2">
    <source>
        <dbReference type="Proteomes" id="UP000215914"/>
    </source>
</evidence>
<accession>A0A9K3JQL8</accession>
<sequence length="204" mass="23822">MVPPNGMTKWKTKFFYVKAAAIAAKLQFRNVTGTIITENFSIPKADTVDWFPNQRIIGWVKLGNKQLWVLRMMLGNMSRKAWPVVWEKNGEDAPLWRMFCPDFKGEVAVVACEDGEERFNRTIRDNFWLPERDALEVVLRKAKGILGPWETLLQRVFPNSPCRSLVISSFVSRRNRTSRLLFLLWCQRWQVSLVLVFPNSTITW</sequence>
<dbReference type="AlphaFoldDB" id="A0A9K3JQL8"/>
<dbReference type="Proteomes" id="UP000215914">
    <property type="component" value="Unassembled WGS sequence"/>
</dbReference>
<comment type="caution">
    <text evidence="1">The sequence shown here is derived from an EMBL/GenBank/DDBJ whole genome shotgun (WGS) entry which is preliminary data.</text>
</comment>
<name>A0A9K3JQL8_HELAN</name>
<dbReference type="EMBL" id="MNCJ02000317">
    <property type="protein sequence ID" value="KAF5819168.1"/>
    <property type="molecule type" value="Genomic_DNA"/>
</dbReference>
<organism evidence="1 2">
    <name type="scientific">Helianthus annuus</name>
    <name type="common">Common sunflower</name>
    <dbReference type="NCBI Taxonomy" id="4232"/>
    <lineage>
        <taxon>Eukaryota</taxon>
        <taxon>Viridiplantae</taxon>
        <taxon>Streptophyta</taxon>
        <taxon>Embryophyta</taxon>
        <taxon>Tracheophyta</taxon>
        <taxon>Spermatophyta</taxon>
        <taxon>Magnoliopsida</taxon>
        <taxon>eudicotyledons</taxon>
        <taxon>Gunneridae</taxon>
        <taxon>Pentapetalae</taxon>
        <taxon>asterids</taxon>
        <taxon>campanulids</taxon>
        <taxon>Asterales</taxon>
        <taxon>Asteraceae</taxon>
        <taxon>Asteroideae</taxon>
        <taxon>Heliantheae alliance</taxon>
        <taxon>Heliantheae</taxon>
        <taxon>Helianthus</taxon>
    </lineage>
</organism>
<proteinExistence type="predicted"/>